<feature type="region of interest" description="Disordered" evidence="9">
    <location>
        <begin position="73"/>
        <end position="104"/>
    </location>
</feature>
<evidence type="ECO:0000313" key="12">
    <source>
        <dbReference type="EMBL" id="MDM4015771.1"/>
    </source>
</evidence>
<evidence type="ECO:0000256" key="2">
    <source>
        <dbReference type="ARBA" id="ARBA00022448"/>
    </source>
</evidence>
<evidence type="ECO:0000256" key="5">
    <source>
        <dbReference type="ARBA" id="ARBA00022692"/>
    </source>
</evidence>
<feature type="domain" description="Type II secretion system protein GspC N-terminal" evidence="11">
    <location>
        <begin position="98"/>
        <end position="170"/>
    </location>
</feature>
<sequence>MNVKQQQRCLVAATVACFAGAVWAAVWAVAPLEAPPTLAAITRPDVRPPIQTADDVDGATSVGAIDFSFSIQKPLYDPPPPPPKPQQPARFVPKPVSRPSAPKPKLNWTLVGTIIDPTQRLAILSDESGKTDIRRVGETIELAPPGVQVKSIASEKVILDVNGATSTLHLKKTLTASSDDRSNVRGNRRRNR</sequence>
<dbReference type="InterPro" id="IPR024961">
    <property type="entry name" value="T2SS_GspC_N"/>
</dbReference>
<keyword evidence="13" id="KW-1185">Reference proteome</keyword>
<evidence type="ECO:0000256" key="1">
    <source>
        <dbReference type="ARBA" id="ARBA00004533"/>
    </source>
</evidence>
<evidence type="ECO:0000256" key="7">
    <source>
        <dbReference type="ARBA" id="ARBA00022989"/>
    </source>
</evidence>
<evidence type="ECO:0000256" key="8">
    <source>
        <dbReference type="ARBA" id="ARBA00023136"/>
    </source>
</evidence>
<evidence type="ECO:0000259" key="11">
    <source>
        <dbReference type="Pfam" id="PF11356"/>
    </source>
</evidence>
<proteinExistence type="predicted"/>
<comment type="subcellular location">
    <subcellularLocation>
        <location evidence="1">Cell inner membrane</location>
    </subcellularLocation>
</comment>
<gene>
    <name evidence="12" type="ORF">QTN89_10045</name>
</gene>
<evidence type="ECO:0000313" key="13">
    <source>
        <dbReference type="Proteomes" id="UP001239462"/>
    </source>
</evidence>
<feature type="compositionally biased region" description="Pro residues" evidence="9">
    <location>
        <begin position="76"/>
        <end position="86"/>
    </location>
</feature>
<keyword evidence="6" id="KW-0653">Protein transport</keyword>
<evidence type="ECO:0000256" key="9">
    <source>
        <dbReference type="SAM" id="MobiDB-lite"/>
    </source>
</evidence>
<name>A0ABT7PH14_9BACT</name>
<dbReference type="RefSeq" id="WP_149497503.1">
    <property type="nucleotide sequence ID" value="NZ_JAJMQV010000027.1"/>
</dbReference>
<accession>A0ABT7PH14</accession>
<keyword evidence="3" id="KW-1003">Cell membrane</keyword>
<dbReference type="Pfam" id="PF11356">
    <property type="entry name" value="T2SSC"/>
    <property type="match status" value="1"/>
</dbReference>
<protein>
    <submittedName>
        <fullName evidence="12">Type II secretion system protein N</fullName>
    </submittedName>
</protein>
<keyword evidence="2" id="KW-0813">Transport</keyword>
<keyword evidence="8" id="KW-0472">Membrane</keyword>
<dbReference type="Proteomes" id="UP001239462">
    <property type="component" value="Unassembled WGS sequence"/>
</dbReference>
<dbReference type="EMBL" id="JASZZN010000006">
    <property type="protein sequence ID" value="MDM4015771.1"/>
    <property type="molecule type" value="Genomic_DNA"/>
</dbReference>
<keyword evidence="4" id="KW-0997">Cell inner membrane</keyword>
<organism evidence="12 13">
    <name type="scientific">Roseiconus lacunae</name>
    <dbReference type="NCBI Taxonomy" id="2605694"/>
    <lineage>
        <taxon>Bacteria</taxon>
        <taxon>Pseudomonadati</taxon>
        <taxon>Planctomycetota</taxon>
        <taxon>Planctomycetia</taxon>
        <taxon>Pirellulales</taxon>
        <taxon>Pirellulaceae</taxon>
        <taxon>Roseiconus</taxon>
    </lineage>
</organism>
<keyword evidence="10" id="KW-0732">Signal</keyword>
<dbReference type="Gene3D" id="2.30.30.830">
    <property type="match status" value="1"/>
</dbReference>
<evidence type="ECO:0000256" key="10">
    <source>
        <dbReference type="SAM" id="SignalP"/>
    </source>
</evidence>
<comment type="caution">
    <text evidence="12">The sequence shown here is derived from an EMBL/GenBank/DDBJ whole genome shotgun (WGS) entry which is preliminary data.</text>
</comment>
<reference evidence="12 13" key="1">
    <citation type="submission" date="2023-06" db="EMBL/GenBank/DDBJ databases">
        <title>Roseiconus lacunae JC819 isolated from Gulf of Mannar region, Tamil Nadu.</title>
        <authorList>
            <person name="Pk S."/>
            <person name="Ch S."/>
            <person name="Ch V.R."/>
        </authorList>
    </citation>
    <scope>NUCLEOTIDE SEQUENCE [LARGE SCALE GENOMIC DNA]</scope>
    <source>
        <strain evidence="12 13">JC819</strain>
    </source>
</reference>
<evidence type="ECO:0000256" key="4">
    <source>
        <dbReference type="ARBA" id="ARBA00022519"/>
    </source>
</evidence>
<keyword evidence="7" id="KW-1133">Transmembrane helix</keyword>
<feature type="chain" id="PRO_5046194093" evidence="10">
    <location>
        <begin position="25"/>
        <end position="192"/>
    </location>
</feature>
<evidence type="ECO:0000256" key="3">
    <source>
        <dbReference type="ARBA" id="ARBA00022475"/>
    </source>
</evidence>
<keyword evidence="5" id="KW-0812">Transmembrane</keyword>
<evidence type="ECO:0000256" key="6">
    <source>
        <dbReference type="ARBA" id="ARBA00022927"/>
    </source>
</evidence>
<feature type="signal peptide" evidence="10">
    <location>
        <begin position="1"/>
        <end position="24"/>
    </location>
</feature>